<protein>
    <submittedName>
        <fullName evidence="1">Uncharacterized protein</fullName>
    </submittedName>
</protein>
<keyword evidence="2" id="KW-1185">Reference proteome</keyword>
<name>A0ACB9NW27_9MYRT</name>
<proteinExistence type="predicted"/>
<evidence type="ECO:0000313" key="1">
    <source>
        <dbReference type="EMBL" id="KAI4340889.1"/>
    </source>
</evidence>
<sequence>MQRRKDSIMVVVNRFSKMAHFIPCQKTDDATNVADLYFREVLRLRGVPKSIVSDRNVKFLSYFWKTLWHKLGTKLVFTMAYHPQTDGQTEVVNRTMAAILRTLISKNQKDWDVKLAHAEFAYNRAPSSTTKCSPFEVVYGLNPIIPVDLMPLPSVKTVNRDAEECAKEMRMHHEKIRVQIVKANKRYEERANRGRREKIFQPEDLAWIHLRNERFPGKRKNKLMPRAEGPFRIVERDNNNAYKVDLPGDYGISATFNVQDLIPFMEDDDDVSLRTNSFQQGGDDTKMVDNSPMPLPSPSRNGLTLLISD</sequence>
<comment type="caution">
    <text evidence="1">The sequence shown here is derived from an EMBL/GenBank/DDBJ whole genome shotgun (WGS) entry which is preliminary data.</text>
</comment>
<organism evidence="1 2">
    <name type="scientific">Melastoma candidum</name>
    <dbReference type="NCBI Taxonomy" id="119954"/>
    <lineage>
        <taxon>Eukaryota</taxon>
        <taxon>Viridiplantae</taxon>
        <taxon>Streptophyta</taxon>
        <taxon>Embryophyta</taxon>
        <taxon>Tracheophyta</taxon>
        <taxon>Spermatophyta</taxon>
        <taxon>Magnoliopsida</taxon>
        <taxon>eudicotyledons</taxon>
        <taxon>Gunneridae</taxon>
        <taxon>Pentapetalae</taxon>
        <taxon>rosids</taxon>
        <taxon>malvids</taxon>
        <taxon>Myrtales</taxon>
        <taxon>Melastomataceae</taxon>
        <taxon>Melastomatoideae</taxon>
        <taxon>Melastomateae</taxon>
        <taxon>Melastoma</taxon>
    </lineage>
</organism>
<dbReference type="EMBL" id="CM042886">
    <property type="protein sequence ID" value="KAI4340889.1"/>
    <property type="molecule type" value="Genomic_DNA"/>
</dbReference>
<evidence type="ECO:0000313" key="2">
    <source>
        <dbReference type="Proteomes" id="UP001057402"/>
    </source>
</evidence>
<gene>
    <name evidence="1" type="ORF">MLD38_025683</name>
</gene>
<dbReference type="Proteomes" id="UP001057402">
    <property type="component" value="Chromosome 7"/>
</dbReference>
<accession>A0ACB9NW27</accession>
<reference evidence="2" key="1">
    <citation type="journal article" date="2023" name="Front. Plant Sci.">
        <title>Chromosomal-level genome assembly of Melastoma candidum provides insights into trichome evolution.</title>
        <authorList>
            <person name="Zhong Y."/>
            <person name="Wu W."/>
            <person name="Sun C."/>
            <person name="Zou P."/>
            <person name="Liu Y."/>
            <person name="Dai S."/>
            <person name="Zhou R."/>
        </authorList>
    </citation>
    <scope>NUCLEOTIDE SEQUENCE [LARGE SCALE GENOMIC DNA]</scope>
</reference>